<dbReference type="PROSITE" id="PS51208">
    <property type="entry name" value="AUTOTRANSPORTER"/>
    <property type="match status" value="1"/>
</dbReference>
<dbReference type="SUPFAM" id="SSF103515">
    <property type="entry name" value="Autotransporter"/>
    <property type="match status" value="1"/>
</dbReference>
<dbReference type="RefSeq" id="WP_098973695.1">
    <property type="nucleotide sequence ID" value="NZ_NIRN01000001.1"/>
</dbReference>
<proteinExistence type="predicted"/>
<accession>A0A2C6BHS7</accession>
<dbReference type="InterPro" id="IPR005546">
    <property type="entry name" value="Autotransporte_beta"/>
</dbReference>
<evidence type="ECO:0000313" key="2">
    <source>
        <dbReference type="EMBL" id="PHI06066.1"/>
    </source>
</evidence>
<dbReference type="InterPro" id="IPR012332">
    <property type="entry name" value="Autotransporter_pectin_lyase_C"/>
</dbReference>
<dbReference type="Gene3D" id="2.160.20.20">
    <property type="match status" value="1"/>
</dbReference>
<dbReference type="SMART" id="SM00869">
    <property type="entry name" value="Autotransporter"/>
    <property type="match status" value="1"/>
</dbReference>
<dbReference type="NCBIfam" id="NF033175">
    <property type="entry name" value="fuso_auto_Nterm"/>
    <property type="match status" value="1"/>
</dbReference>
<dbReference type="Proteomes" id="UP000224182">
    <property type="component" value="Unassembled WGS sequence"/>
</dbReference>
<feature type="domain" description="Autotransporter" evidence="1">
    <location>
        <begin position="2636"/>
        <end position="2929"/>
    </location>
</feature>
<name>A0A2C6BHS7_FUSNP</name>
<protein>
    <recommendedName>
        <fullName evidence="1">Autotransporter domain-containing protein</fullName>
    </recommendedName>
</protein>
<evidence type="ECO:0000259" key="1">
    <source>
        <dbReference type="PROSITE" id="PS51208"/>
    </source>
</evidence>
<dbReference type="InterPro" id="IPR036709">
    <property type="entry name" value="Autotransporte_beta_dom_sf"/>
</dbReference>
<dbReference type="EMBL" id="NIRN01000001">
    <property type="protein sequence ID" value="PHI06066.1"/>
    <property type="molecule type" value="Genomic_DNA"/>
</dbReference>
<reference evidence="2 3" key="1">
    <citation type="submission" date="2017-06" db="EMBL/GenBank/DDBJ databases">
        <title>Draft genome sequence of Fusobacterium nucleatum subsp. polymorphum KCOM 1271 (=ChDC F305).</title>
        <authorList>
            <person name="Kook J.-K."/>
            <person name="Park S.-N."/>
            <person name="Lim Y.K."/>
            <person name="Roh H."/>
        </authorList>
    </citation>
    <scope>NUCLEOTIDE SEQUENCE [LARGE SCALE GENOMIC DNA]</scope>
    <source>
        <strain evidence="3">KCOM 1271 (ChDC F305)</strain>
    </source>
</reference>
<sequence>MDNNLYKVESTLRSIAKRYKSVKYSLGLAILFLMLGVSAFSEDVVSQEAVAQKEIMSNKQIAESKENLKGSIGNLQSKIDATRAENEKSLAGLRLELIQLMEQGNQVVKSPWSSWQFGANYIYNDWQSTYKGRGDKTEKYPFEGIFTRGNTYERSISPISKRYSSMGTASNTTSAASNNRSGIPNGYGLVRVGEVQEPIVGFDVSAGVRPKQVVKGAINIADKNPIAPEQPEAISFNTPTISITPPAPVSVTATVPTVTAPVVNAPSPNVPNLPGTLSFSPVTPTITAPTAPTISITNPVNLSFTSTGFGQNDYSRINPTLVSATAGKIALENYGNYTTGSDTLKITTTFSLTSWSGANVAASGRHESIWGPGSHPDGNLVPGSATSTLNSFISNTIDKDSTILGNYDMTRDDTGNQTITFLSLNPYMVGYQTPGDKTVKIGSGATVTLNTTIPSGSQNALVAVEHQLLAGAHSGDKSSTYNTPSGATSIFENAGTINLNSGKNMVGIMIDTEYFYNNSNSYFKKKPSTKNTGLIKISSGASESIGIDFGLYYAQPGSSDTNLHGPNVNVTVGNILIEGTKSYGYRQKDYTNITNAYTSSGSPEYYNAMGTVDGSNGVITLKGSNNVGYSIAQGKSSGDPISNFTSMQVTVDGTNNVGFLRNSDTATINTNAITLDAAKLGTTFNFGTTAIGSALIRSDIHEVVLDKDITVGATGIQNSLMQAGHAGKVTLASGKKITSTTANEFYGMTAGNFAGVDGKKAIAKNNGELNIGGNKSLGMAIDVDDEGINNGKINFSGTSGVGAYNTGTFTSNSGSEINISGQNSIGAFNGGTNGNLTIANGAKIQGTADNTTGIYGTDGTATNNGTITMTADSVKGLVAGGANANVINNKTVTVTGKGAVGAASLEGTITAAAGSITADGKSGIALYTGGTVGGTINANGGTVDAKNGAINVFADKGTINFNGATINTGANSLAFIQSSNGGIVDFKSATTANIATDGTGFYIPPASIPTTVTYTPFTGIGSISGFNNLSNLTLNMFKNSNVAVASYAESDLSALTGSSITGLNIVDKTGTHEYNDYLLYKSKLTADAGTTYAQFKGIALSNSSIINDTILSTSDNNVNLMVQENTDTLAWVNLINNKTIELTGTNSLAMYASNGKIKNSVGASITIGDTGTAIYGKNKGAGDTDIENSGDITVGQGSTAIYAEDYTTTGLENKGTITLAGDTGIGMSYKPNLTSATTFENAGKIISTASKATGMFASKDKNSVQYTTLNSDTINLGKDGVGMYTDASSTGTNPLTNTGKITVGDTGIGMYGYEEDTTGEITTGNSGIGIYSQGGAVNIGGGSTTPKITVGDANATAVFTTGSGQTVTSTDATYNIGDNSYGFVNTGSGNTLNISGGTGTLTDNGVFIYSSDTTGNITSDTKITSTGSTGSNFGIFSAGTVDNKGDITFTSGTGNVGVYAINNGNITNSGNITLGASTSSSRSIGAIANVGTVNNTGKITVNGQYGIGAYSSGSGSIINNSGDITLTGDETIGAYGANASNINLSAGKLSLTGNKSTGYYLDAGTGSTIASGAKIDVTGEESNGVYANNGSSLTYDGDTTVDGDAAYGLIADGSSTINATGGTLTVKGTSGINGTSAAANTSRGSAALVVTSGSNLTGGGLDVTADVAGENSVGVYSAGSLAMNSANISAYDSGVNFFTDGGTISIGNNGGTSTVVTGSGTNKGALMFYTPSGNILLNGTVNATVEGGSKAATRGTAFYYTGGGTLGSIGTYTQLNPTNVATWARNSFGNGSTSTLGNLNLTMNQGSRLFLTEKVNMDLSNTSATNLFSGLSASERPNITGAGSYRTFMLYHSHLNVDQAVDLDNANDEYNLMEISSSSITNNNTITGTKTGQIAVAQENDTTPKSAVTLTNNGTINLSGANSAGIYTKNGIINNTNGITVGNSSSGIYALNNTEISNTGSITTGGSSTGIYYSDIEKDNAGNITTVNNTTTGLTNAGSITLNGDDSVGLTYEPGNITGAVTFENSSTGSITSTGDKNVGMFAKVAQNSASYNTVNNGNITLGNSASMSNPNVAMYTNATSTGTNPLQNNGNITVGNNSVGMYGFEEDNTGNITVGNGAIGLYSKNGNVNVSGSITTGSSNESVGVYTVGSGQTITSTGATFNLGDTSFGFVNVGTGNNITSTGGSATLSNNGVYIYSSDKTNTITNSTNISSTGTTGANYGIYSSSQVNNSGNIDFSNGVGNLGIYMVNGGTGRNSGTITVGASDVSNELFSVGMAAGYIGDKTTAATTGAIENNGTINVNGEYSIGMYGAQSGTTVTNNKDIVLNASNTTGIYVENNAKAVNNGSIRTGASGLSNVTGVVLGPGSTLTNNGTINISGTASKGALLKGGTIANYGSITVSGAGSKETDSLNSTPTTKILGPITINAPAGATSATITANGVTVTPTVVKTAARNPITVSANSIGLYVNTSGKDYTKSITGLGNLTSEADLIIGTEASQSTTSKYIQVNDNKILDPYNNAILSSGVSKWDIYSGSLTWITTPTLDPGTGKVKSLYMAKIPYTEWAKDKDTFNFTDGLEQRYGVEKLGSRENQVFQKLNTIGNNEAVLLYQAYDEMMGHQYANTQQRVQATGNILDKEFDYLRSEWQTASKNSNKIKTFGTRGEYKTETAGVIDYKYNAYGVAYVHENEDIKLGRGIGWYTGLVQNTIKFKDIGNSKEEMLQAKVGLLKSVPFDDNNSLNWTVSGDIFVGRNTMHRRFLVVDEIFGAKSKYYTYGIGVRNEIGKEFRLSESFSLRPYAALGLEYGIVSKIREKSGEIKLEVKHNNYVSVKPEVGAELVFKHYFGTKSIRVGLGAAYENELGKVANGKNKARVANTNADWFNIRGEKEDRRGNVKFDLNLGLDNQRFGVTGNVGYDTKGQNVRGGLGLRVIF</sequence>
<comment type="caution">
    <text evidence="2">The sequence shown here is derived from an EMBL/GenBank/DDBJ whole genome shotgun (WGS) entry which is preliminary data.</text>
</comment>
<dbReference type="InterPro" id="IPR053787">
    <property type="entry name" value="Autotransptr-assoc_N"/>
</dbReference>
<gene>
    <name evidence="2" type="ORF">CBG54_02920</name>
</gene>
<organism evidence="2 3">
    <name type="scientific">Fusobacterium nucleatum subsp. polymorphum</name>
    <name type="common">Fusobacterium polymorphum</name>
    <dbReference type="NCBI Taxonomy" id="76857"/>
    <lineage>
        <taxon>Bacteria</taxon>
        <taxon>Fusobacteriati</taxon>
        <taxon>Fusobacteriota</taxon>
        <taxon>Fusobacteriia</taxon>
        <taxon>Fusobacteriales</taxon>
        <taxon>Fusobacteriaceae</taxon>
        <taxon>Fusobacterium</taxon>
    </lineage>
</organism>
<evidence type="ECO:0000313" key="3">
    <source>
        <dbReference type="Proteomes" id="UP000224182"/>
    </source>
</evidence>